<dbReference type="Proteomes" id="UP000756921">
    <property type="component" value="Unassembled WGS sequence"/>
</dbReference>
<comment type="caution">
    <text evidence="2">The sequence shown here is derived from an EMBL/GenBank/DDBJ whole genome shotgun (WGS) entry which is preliminary data.</text>
</comment>
<dbReference type="AlphaFoldDB" id="A0A9P6KRL7"/>
<evidence type="ECO:0000313" key="2">
    <source>
        <dbReference type="EMBL" id="KAF9735744.1"/>
    </source>
</evidence>
<feature type="region of interest" description="Disordered" evidence="1">
    <location>
        <begin position="1"/>
        <end position="51"/>
    </location>
</feature>
<feature type="compositionally biased region" description="Low complexity" evidence="1">
    <location>
        <begin position="1"/>
        <end position="32"/>
    </location>
</feature>
<dbReference type="EMBL" id="WJXW01000005">
    <property type="protein sequence ID" value="KAF9735744.1"/>
    <property type="molecule type" value="Genomic_DNA"/>
</dbReference>
<keyword evidence="3" id="KW-1185">Reference proteome</keyword>
<gene>
    <name evidence="2" type="ORF">PMIN01_05659</name>
</gene>
<evidence type="ECO:0000313" key="3">
    <source>
        <dbReference type="Proteomes" id="UP000756921"/>
    </source>
</evidence>
<evidence type="ECO:0000256" key="1">
    <source>
        <dbReference type="SAM" id="MobiDB-lite"/>
    </source>
</evidence>
<accession>A0A9P6KRL7</accession>
<reference evidence="2" key="1">
    <citation type="journal article" date="2020" name="Mol. Plant Microbe Interact.">
        <title>Genome Sequence of the Biocontrol Agent Coniothyrium minitans strain Conio (IMI 134523).</title>
        <authorList>
            <person name="Patel D."/>
            <person name="Shittu T.A."/>
            <person name="Baroncelli R."/>
            <person name="Muthumeenakshi S."/>
            <person name="Osborne T.H."/>
            <person name="Janganan T.K."/>
            <person name="Sreenivasaprasad S."/>
        </authorList>
    </citation>
    <scope>NUCLEOTIDE SEQUENCE</scope>
    <source>
        <strain evidence="2">Conio</strain>
    </source>
</reference>
<name>A0A9P6KRL7_9PLEO</name>
<proteinExistence type="predicted"/>
<organism evidence="2 3">
    <name type="scientific">Paraphaeosphaeria minitans</name>
    <dbReference type="NCBI Taxonomy" id="565426"/>
    <lineage>
        <taxon>Eukaryota</taxon>
        <taxon>Fungi</taxon>
        <taxon>Dikarya</taxon>
        <taxon>Ascomycota</taxon>
        <taxon>Pezizomycotina</taxon>
        <taxon>Dothideomycetes</taxon>
        <taxon>Pleosporomycetidae</taxon>
        <taxon>Pleosporales</taxon>
        <taxon>Massarineae</taxon>
        <taxon>Didymosphaeriaceae</taxon>
        <taxon>Paraphaeosphaeria</taxon>
    </lineage>
</organism>
<dbReference type="OrthoDB" id="5310629at2759"/>
<sequence length="166" mass="16906">MSTPTPTSTPISPPSSSSFSSFPAPASDTATSQPPISPITHQTEFLHKTSAAASTRTPFIATATPAINDAPVELDGVPTSPPAATGARKAGVVGLGEEDEIEAEFLGDGGRSAGGVVSEKRKEMLAQRGRDPGVIVDLPTEPTAEEVRAAKAMEGAVTPAVEGEDR</sequence>
<protein>
    <submittedName>
        <fullName evidence="2">Uncharacterized protein</fullName>
    </submittedName>
</protein>